<evidence type="ECO:0000313" key="1">
    <source>
        <dbReference type="EMBL" id="ERT68315.1"/>
    </source>
</evidence>
<comment type="caution">
    <text evidence="1">The sequence shown here is derived from an EMBL/GenBank/DDBJ whole genome shotgun (WGS) entry which is preliminary data.</text>
</comment>
<dbReference type="HOGENOM" id="CLU_136105_0_0_0"/>
<keyword evidence="2" id="KW-1185">Reference proteome</keyword>
<dbReference type="eggNOG" id="ENOG5031D76">
    <property type="taxonomic scope" value="Bacteria"/>
</dbReference>
<evidence type="ECO:0000313" key="2">
    <source>
        <dbReference type="Proteomes" id="UP000017081"/>
    </source>
</evidence>
<dbReference type="STRING" id="1319815.HMPREF0202_01704"/>
<sequence length="169" mass="20551">MELKKKIRVLVPTFILETLERDCEFFGITKEKLCNEIFLKFSLKFRSRYQDDMMFENKEYLQFTLNKANQRYYTDLLKELPEANDSEIIREIFSTYSVLVAFLREIYLFREKIIFLYSSLKEYRVLKIDTHHGVIEGRITKIYRCQENNYLKIDIEEQSYYVGQIRVIS</sequence>
<accession>U7V9W2</accession>
<name>U7V9W2_9FUSO</name>
<dbReference type="AlphaFoldDB" id="U7V9W2"/>
<reference evidence="1 2" key="1">
    <citation type="submission" date="2013-08" db="EMBL/GenBank/DDBJ databases">
        <authorList>
            <person name="Weinstock G."/>
            <person name="Sodergren E."/>
            <person name="Wylie T."/>
            <person name="Fulton L."/>
            <person name="Fulton R."/>
            <person name="Fronick C."/>
            <person name="O'Laughlin M."/>
            <person name="Godfrey J."/>
            <person name="Miner T."/>
            <person name="Herter B."/>
            <person name="Appelbaum E."/>
            <person name="Cordes M."/>
            <person name="Lek S."/>
            <person name="Wollam A."/>
            <person name="Pepin K.H."/>
            <person name="Palsikar V.B."/>
            <person name="Mitreva M."/>
            <person name="Wilson R.K."/>
        </authorList>
    </citation>
    <scope>NUCLEOTIDE SEQUENCE [LARGE SCALE GENOMIC DNA]</scope>
    <source>
        <strain evidence="1 2">ATCC BAA-474</strain>
    </source>
</reference>
<dbReference type="Proteomes" id="UP000017081">
    <property type="component" value="Unassembled WGS sequence"/>
</dbReference>
<gene>
    <name evidence="1" type="ORF">HMPREF0202_01704</name>
</gene>
<protein>
    <submittedName>
        <fullName evidence="1">Uncharacterized protein</fullName>
    </submittedName>
</protein>
<dbReference type="EMBL" id="AXZF01000067">
    <property type="protein sequence ID" value="ERT68315.1"/>
    <property type="molecule type" value="Genomic_DNA"/>
</dbReference>
<organism evidence="1 2">
    <name type="scientific">Cetobacterium somerae ATCC BAA-474</name>
    <dbReference type="NCBI Taxonomy" id="1319815"/>
    <lineage>
        <taxon>Bacteria</taxon>
        <taxon>Fusobacteriati</taxon>
        <taxon>Fusobacteriota</taxon>
        <taxon>Fusobacteriia</taxon>
        <taxon>Fusobacteriales</taxon>
        <taxon>Fusobacteriaceae</taxon>
        <taxon>Cetobacterium</taxon>
    </lineage>
</organism>
<proteinExistence type="predicted"/>